<proteinExistence type="inferred from homology"/>
<dbReference type="SUPFAM" id="SSF51735">
    <property type="entry name" value="NAD(P)-binding Rossmann-fold domains"/>
    <property type="match status" value="1"/>
</dbReference>
<evidence type="ECO:0000256" key="1">
    <source>
        <dbReference type="ARBA" id="ARBA00001947"/>
    </source>
</evidence>
<dbReference type="InterPro" id="IPR013154">
    <property type="entry name" value="ADH-like_N"/>
</dbReference>
<reference evidence="9 10" key="1">
    <citation type="submission" date="2024-10" db="EMBL/GenBank/DDBJ databases">
        <title>The Natural Products Discovery Center: Release of the First 8490 Sequenced Strains for Exploring Actinobacteria Biosynthetic Diversity.</title>
        <authorList>
            <person name="Kalkreuter E."/>
            <person name="Kautsar S.A."/>
            <person name="Yang D."/>
            <person name="Bader C.D."/>
            <person name="Teijaro C.N."/>
            <person name="Fluegel L."/>
            <person name="Davis C.M."/>
            <person name="Simpson J.R."/>
            <person name="Lauterbach L."/>
            <person name="Steele A.D."/>
            <person name="Gui C."/>
            <person name="Meng S."/>
            <person name="Li G."/>
            <person name="Viehrig K."/>
            <person name="Ye F."/>
            <person name="Su P."/>
            <person name="Kiefer A.F."/>
            <person name="Nichols A."/>
            <person name="Cepeda A.J."/>
            <person name="Yan W."/>
            <person name="Fan B."/>
            <person name="Jiang Y."/>
            <person name="Adhikari A."/>
            <person name="Zheng C.-J."/>
            <person name="Schuster L."/>
            <person name="Cowan T.M."/>
            <person name="Smanski M.J."/>
            <person name="Chevrette M.G."/>
            <person name="De Carvalho L.P.S."/>
            <person name="Shen B."/>
        </authorList>
    </citation>
    <scope>NUCLEOTIDE SEQUENCE [LARGE SCALE GENOMIC DNA]</scope>
    <source>
        <strain evidence="9 10">NPDC048229</strain>
    </source>
</reference>
<feature type="compositionally biased region" description="Gly residues" evidence="7">
    <location>
        <begin position="40"/>
        <end position="52"/>
    </location>
</feature>
<evidence type="ECO:0000313" key="10">
    <source>
        <dbReference type="Proteomes" id="UP001604282"/>
    </source>
</evidence>
<evidence type="ECO:0000313" key="9">
    <source>
        <dbReference type="EMBL" id="MFG3193570.1"/>
    </source>
</evidence>
<comment type="caution">
    <text evidence="9">The sequence shown here is derived from an EMBL/GenBank/DDBJ whole genome shotgun (WGS) entry which is preliminary data.</text>
</comment>
<evidence type="ECO:0000259" key="8">
    <source>
        <dbReference type="SMART" id="SM00829"/>
    </source>
</evidence>
<feature type="domain" description="Enoyl reductase (ER)" evidence="8">
    <location>
        <begin position="65"/>
        <end position="401"/>
    </location>
</feature>
<sequence length="405" mass="41319">MSTEKERTRFHAPGSGPVAPPDPYATDSPSAPGHPPRAGSGSGSEAGAGAQAGTGTRVSVLLSHGSALGELVEAELDEPRDDEVVVRVEAVGVCHTDLLAQRRLGSRTAVLGHEGCGTVERLGPRAEGLAVGDRVVISFASCGKCVPCRSGFPGYCAHSGALNGSGRRRDGSPTLRVRGEPVFGSFFGQSSFATAVLAGARSCVPVDGLPPEVAAPLGCGFLTGAGAVLNVLRPRPFERLLVVGAGGVGAAAALTALSEGVEVVVAEPVEARRVLLTEQGATAVASLDEPIPPVTHALDTTGRPEAIARALSLLRPRGALALVGLGPAEVPVDVRSLTMRGLRLLGCVEGDAEPALLIPELVRRHRAGLLPLDRLVTTYALGDIERAVADQRAGLTLKAVLLPGA</sequence>
<gene>
    <name evidence="9" type="ORF">ACGFYS_32105</name>
</gene>
<evidence type="ECO:0000256" key="2">
    <source>
        <dbReference type="ARBA" id="ARBA00008072"/>
    </source>
</evidence>
<dbReference type="InterPro" id="IPR013149">
    <property type="entry name" value="ADH-like_C"/>
</dbReference>
<dbReference type="Pfam" id="PF08240">
    <property type="entry name" value="ADH_N"/>
    <property type="match status" value="1"/>
</dbReference>
<dbReference type="Proteomes" id="UP001604282">
    <property type="component" value="Unassembled WGS sequence"/>
</dbReference>
<dbReference type="InterPro" id="IPR002328">
    <property type="entry name" value="ADH_Zn_CS"/>
</dbReference>
<evidence type="ECO:0000256" key="3">
    <source>
        <dbReference type="ARBA" id="ARBA00022723"/>
    </source>
</evidence>
<keyword evidence="3 6" id="KW-0479">Metal-binding</keyword>
<dbReference type="SUPFAM" id="SSF50129">
    <property type="entry name" value="GroES-like"/>
    <property type="match status" value="1"/>
</dbReference>
<comment type="similarity">
    <text evidence="2 6">Belongs to the zinc-containing alcohol dehydrogenase family.</text>
</comment>
<dbReference type="SMART" id="SM00829">
    <property type="entry name" value="PKS_ER"/>
    <property type="match status" value="1"/>
</dbReference>
<organism evidence="9 10">
    <name type="scientific">Streptomyces omiyaensis</name>
    <dbReference type="NCBI Taxonomy" id="68247"/>
    <lineage>
        <taxon>Bacteria</taxon>
        <taxon>Bacillati</taxon>
        <taxon>Actinomycetota</taxon>
        <taxon>Actinomycetes</taxon>
        <taxon>Kitasatosporales</taxon>
        <taxon>Streptomycetaceae</taxon>
        <taxon>Streptomyces</taxon>
    </lineage>
</organism>
<keyword evidence="10" id="KW-1185">Reference proteome</keyword>
<dbReference type="InterPro" id="IPR020843">
    <property type="entry name" value="ER"/>
</dbReference>
<keyword evidence="5" id="KW-0560">Oxidoreductase</keyword>
<evidence type="ECO:0000256" key="5">
    <source>
        <dbReference type="ARBA" id="ARBA00023002"/>
    </source>
</evidence>
<evidence type="ECO:0000256" key="4">
    <source>
        <dbReference type="ARBA" id="ARBA00022833"/>
    </source>
</evidence>
<dbReference type="Gene3D" id="3.40.50.720">
    <property type="entry name" value="NAD(P)-binding Rossmann-like Domain"/>
    <property type="match status" value="1"/>
</dbReference>
<name>A0ABW7C1C6_9ACTN</name>
<accession>A0ABW7C1C6</accession>
<dbReference type="RefSeq" id="WP_392884749.1">
    <property type="nucleotide sequence ID" value="NZ_JBICZW010000031.1"/>
</dbReference>
<dbReference type="EMBL" id="JBICZW010000031">
    <property type="protein sequence ID" value="MFG3193570.1"/>
    <property type="molecule type" value="Genomic_DNA"/>
</dbReference>
<evidence type="ECO:0000256" key="7">
    <source>
        <dbReference type="SAM" id="MobiDB-lite"/>
    </source>
</evidence>
<dbReference type="Pfam" id="PF00107">
    <property type="entry name" value="ADH_zinc_N"/>
    <property type="match status" value="1"/>
</dbReference>
<comment type="cofactor">
    <cofactor evidence="1 6">
        <name>Zn(2+)</name>
        <dbReference type="ChEBI" id="CHEBI:29105"/>
    </cofactor>
</comment>
<keyword evidence="4 6" id="KW-0862">Zinc</keyword>
<feature type="region of interest" description="Disordered" evidence="7">
    <location>
        <begin position="1"/>
        <end position="54"/>
    </location>
</feature>
<dbReference type="InterPro" id="IPR011032">
    <property type="entry name" value="GroES-like_sf"/>
</dbReference>
<dbReference type="PROSITE" id="PS00059">
    <property type="entry name" value="ADH_ZINC"/>
    <property type="match status" value="1"/>
</dbReference>
<protein>
    <submittedName>
        <fullName evidence="9">Alcohol dehydrogenase catalytic domain-containing protein</fullName>
    </submittedName>
</protein>
<dbReference type="Gene3D" id="3.90.180.10">
    <property type="entry name" value="Medium-chain alcohol dehydrogenases, catalytic domain"/>
    <property type="match status" value="1"/>
</dbReference>
<dbReference type="PANTHER" id="PTHR43350:SF21">
    <property type="entry name" value="S-NITROSOMYCOTHIOL REDUCTASE MSCR"/>
    <property type="match status" value="1"/>
</dbReference>
<evidence type="ECO:0000256" key="6">
    <source>
        <dbReference type="RuleBase" id="RU361277"/>
    </source>
</evidence>
<dbReference type="InterPro" id="IPR036291">
    <property type="entry name" value="NAD(P)-bd_dom_sf"/>
</dbReference>
<dbReference type="PANTHER" id="PTHR43350">
    <property type="entry name" value="NAD-DEPENDENT ALCOHOL DEHYDROGENASE"/>
    <property type="match status" value="1"/>
</dbReference>